<protein>
    <submittedName>
        <fullName evidence="1">Uncharacterized protein</fullName>
    </submittedName>
</protein>
<evidence type="ECO:0000313" key="2">
    <source>
        <dbReference type="Proteomes" id="UP001162992"/>
    </source>
</evidence>
<name>A0ACC2D4R0_DIPCM</name>
<reference evidence="2" key="1">
    <citation type="journal article" date="2024" name="Proc. Natl. Acad. Sci. U.S.A.">
        <title>Extraordinary preservation of gene collinearity over three hundred million years revealed in homosporous lycophytes.</title>
        <authorList>
            <person name="Li C."/>
            <person name="Wickell D."/>
            <person name="Kuo L.Y."/>
            <person name="Chen X."/>
            <person name="Nie B."/>
            <person name="Liao X."/>
            <person name="Peng D."/>
            <person name="Ji J."/>
            <person name="Jenkins J."/>
            <person name="Williams M."/>
            <person name="Shu S."/>
            <person name="Plott C."/>
            <person name="Barry K."/>
            <person name="Rajasekar S."/>
            <person name="Grimwood J."/>
            <person name="Han X."/>
            <person name="Sun S."/>
            <person name="Hou Z."/>
            <person name="He W."/>
            <person name="Dai G."/>
            <person name="Sun C."/>
            <person name="Schmutz J."/>
            <person name="Leebens-Mack J.H."/>
            <person name="Li F.W."/>
            <person name="Wang L."/>
        </authorList>
    </citation>
    <scope>NUCLEOTIDE SEQUENCE [LARGE SCALE GENOMIC DNA]</scope>
    <source>
        <strain evidence="2">cv. PW_Plant_1</strain>
    </source>
</reference>
<sequence length="231" mass="26185">MEKSVYALEVMTLLWSHPFLAGLLLLPFTTPICHVVVFFSPLLISTTLCVMALVSIGPEMEAISEERERLFKILGLTFRVTEVERPAARYRIFQRGRNPRLRVGWPRRLGAGERWADWVRGIEIHGQSIWLADSHFISDIAEEGLKADFSDEDGGIAMVEENFSQNGVFTAANDGVSITLAGVDELMLNLSFPFCDLVRNDTSFRSSHLNLYKEKNHLKVRENMAEASLRR</sequence>
<accession>A0ACC2D4R0</accession>
<keyword evidence="2" id="KW-1185">Reference proteome</keyword>
<evidence type="ECO:0000313" key="1">
    <source>
        <dbReference type="EMBL" id="KAJ7549205.1"/>
    </source>
</evidence>
<comment type="caution">
    <text evidence="1">The sequence shown here is derived from an EMBL/GenBank/DDBJ whole genome shotgun (WGS) entry which is preliminary data.</text>
</comment>
<organism evidence="1 2">
    <name type="scientific">Diphasiastrum complanatum</name>
    <name type="common">Issler's clubmoss</name>
    <name type="synonym">Lycopodium complanatum</name>
    <dbReference type="NCBI Taxonomy" id="34168"/>
    <lineage>
        <taxon>Eukaryota</taxon>
        <taxon>Viridiplantae</taxon>
        <taxon>Streptophyta</taxon>
        <taxon>Embryophyta</taxon>
        <taxon>Tracheophyta</taxon>
        <taxon>Lycopodiopsida</taxon>
        <taxon>Lycopodiales</taxon>
        <taxon>Lycopodiaceae</taxon>
        <taxon>Lycopodioideae</taxon>
        <taxon>Diphasiastrum</taxon>
    </lineage>
</organism>
<dbReference type="Proteomes" id="UP001162992">
    <property type="component" value="Chromosome 7"/>
</dbReference>
<gene>
    <name evidence="1" type="ORF">O6H91_07G045400</name>
</gene>
<dbReference type="EMBL" id="CM055098">
    <property type="protein sequence ID" value="KAJ7549205.1"/>
    <property type="molecule type" value="Genomic_DNA"/>
</dbReference>
<proteinExistence type="predicted"/>